<feature type="transmembrane region" description="Helical" evidence="2">
    <location>
        <begin position="422"/>
        <end position="439"/>
    </location>
</feature>
<feature type="transmembrane region" description="Helical" evidence="2">
    <location>
        <begin position="554"/>
        <end position="573"/>
    </location>
</feature>
<evidence type="ECO:0000256" key="2">
    <source>
        <dbReference type="SAM" id="Phobius"/>
    </source>
</evidence>
<keyword evidence="2" id="KW-0472">Membrane</keyword>
<feature type="coiled-coil region" evidence="1">
    <location>
        <begin position="523"/>
        <end position="557"/>
    </location>
</feature>
<evidence type="ECO:0000313" key="3">
    <source>
        <dbReference type="EMBL" id="TMN82561.1"/>
    </source>
</evidence>
<keyword evidence="1" id="KW-0175">Coiled coil</keyword>
<organism evidence="3 4">
    <name type="scientific">Pseudoalteromonas piscicida</name>
    <dbReference type="NCBI Taxonomy" id="43662"/>
    <lineage>
        <taxon>Bacteria</taxon>
        <taxon>Pseudomonadati</taxon>
        <taxon>Pseudomonadota</taxon>
        <taxon>Gammaproteobacteria</taxon>
        <taxon>Alteromonadales</taxon>
        <taxon>Pseudoalteromonadaceae</taxon>
        <taxon>Pseudoalteromonas</taxon>
    </lineage>
</organism>
<evidence type="ECO:0000313" key="4">
    <source>
        <dbReference type="Proteomes" id="UP000305423"/>
    </source>
</evidence>
<feature type="transmembrane region" description="Helical" evidence="2">
    <location>
        <begin position="593"/>
        <end position="615"/>
    </location>
</feature>
<dbReference type="AlphaFoldDB" id="A0AAQ2ITG0"/>
<dbReference type="RefSeq" id="WP_045962477.1">
    <property type="nucleotide sequence ID" value="NZ_JXXW01000010.1"/>
</dbReference>
<keyword evidence="2" id="KW-1133">Transmembrane helix</keyword>
<dbReference type="Proteomes" id="UP000305423">
    <property type="component" value="Unassembled WGS sequence"/>
</dbReference>
<sequence>MELNQEAITSYLNELLSDSHSDLLKSATDYLNHHGEIVGWIAEQSPSVQQRLSAHYITAEQPRALQQALNREVSTKVGNNCYRLIIPSTLSADLTSKLPCSAQIDQHKASYHALKALTTAQVFGNLGLNTKHKPCHKQHVWEVRPLTRTLDDLHDEIKLRFLPKLDEPTYSLPSLGLTASAKQQLHDKHNRLWLKLAKPARHFSYQNVDNGEYYCEMHLADMQLVYMPTGLALTILTIQFNDIVHLQNTTHTEPTLVRHAITLQDLVELNAAFYRTKGKLALFNTQARWQQKAAPFSWLDIMSLLLNQSKLTTHEQVNSPFAQQWQLARPLGYMQAYLQQTAQHLNTQAQKLMIAQITALQQRLAKRQSMAYLITEDELESGIGGADIRHQFSREGGCVLINPNRIGQQQRIFHQGFIANQGTQYVAVLVLAYAEYCFLQAMQNSTKMDGAIRLEQPVITTIKEQQQLLLSHRINNRFAEVSVLTMLNQVYCQWDKVFNMNVYHQRLAEDIREYHELIALYHQQQSHTHNAKMEQEAKQLREQQQQHQNKIKNIATLGTALIFIASVFGTNFVEMTTLYYGEPIRFFSSDWHAVFIGLVMLTTSAFVYYSNLSAYKQIARKASVTHQTQSQPKGSRLSLILLIFGIICIFGWGHKMWF</sequence>
<proteinExistence type="predicted"/>
<name>A0AAQ2ITG0_PSEO7</name>
<accession>A0AAQ2ITG0</accession>
<reference evidence="3 4" key="1">
    <citation type="submission" date="2017-12" db="EMBL/GenBank/DDBJ databases">
        <authorList>
            <person name="Paulsen S."/>
            <person name="Gram L.K."/>
        </authorList>
    </citation>
    <scope>NUCLEOTIDE SEQUENCE [LARGE SCALE GENOMIC DNA]</scope>
    <source>
        <strain evidence="3 4">S1607</strain>
    </source>
</reference>
<evidence type="ECO:0000256" key="1">
    <source>
        <dbReference type="SAM" id="Coils"/>
    </source>
</evidence>
<gene>
    <name evidence="3" type="ORF">CWB74_00005</name>
</gene>
<keyword evidence="2" id="KW-0812">Transmembrane</keyword>
<feature type="transmembrane region" description="Helical" evidence="2">
    <location>
        <begin position="636"/>
        <end position="653"/>
    </location>
</feature>
<protein>
    <submittedName>
        <fullName evidence="3">Uncharacterized protein</fullName>
    </submittedName>
</protein>
<dbReference type="EMBL" id="PNEL01000001">
    <property type="protein sequence ID" value="TMN82561.1"/>
    <property type="molecule type" value="Genomic_DNA"/>
</dbReference>
<comment type="caution">
    <text evidence="3">The sequence shown here is derived from an EMBL/GenBank/DDBJ whole genome shotgun (WGS) entry which is preliminary data.</text>
</comment>
<reference evidence="4" key="2">
    <citation type="submission" date="2019-06" db="EMBL/GenBank/DDBJ databases">
        <title>Co-occurence of chitin degradation, pigmentation and bioactivity in marine Pseudoalteromonas.</title>
        <authorList>
            <person name="Sonnenschein E.C."/>
            <person name="Bech P.K."/>
        </authorList>
    </citation>
    <scope>NUCLEOTIDE SEQUENCE [LARGE SCALE GENOMIC DNA]</scope>
    <source>
        <strain evidence="4">S1607</strain>
    </source>
</reference>